<accession>A0A839AEV1</accession>
<name>A0A839AEV1_9HYPH</name>
<evidence type="ECO:0000313" key="1">
    <source>
        <dbReference type="EMBL" id="MBA5777558.1"/>
    </source>
</evidence>
<comment type="caution">
    <text evidence="1">The sequence shown here is derived from an EMBL/GenBank/DDBJ whole genome shotgun (WGS) entry which is preliminary data.</text>
</comment>
<dbReference type="EMBL" id="JACFXV010000053">
    <property type="protein sequence ID" value="MBA5777558.1"/>
    <property type="molecule type" value="Genomic_DNA"/>
</dbReference>
<protein>
    <recommendedName>
        <fullName evidence="3">V-type ATP synthase subunit E</fullName>
    </recommendedName>
</protein>
<evidence type="ECO:0000313" key="2">
    <source>
        <dbReference type="Proteomes" id="UP000541109"/>
    </source>
</evidence>
<dbReference type="Proteomes" id="UP000541109">
    <property type="component" value="Unassembled WGS sequence"/>
</dbReference>
<organism evidence="1 2">
    <name type="scientific">Stappia albiluteola</name>
    <dbReference type="NCBI Taxonomy" id="2758565"/>
    <lineage>
        <taxon>Bacteria</taxon>
        <taxon>Pseudomonadati</taxon>
        <taxon>Pseudomonadota</taxon>
        <taxon>Alphaproteobacteria</taxon>
        <taxon>Hyphomicrobiales</taxon>
        <taxon>Stappiaceae</taxon>
        <taxon>Stappia</taxon>
    </lineage>
</organism>
<dbReference type="Gene3D" id="1.20.5.2950">
    <property type="match status" value="1"/>
</dbReference>
<dbReference type="RefSeq" id="WP_182165005.1">
    <property type="nucleotide sequence ID" value="NZ_JACFXV010000053.1"/>
</dbReference>
<sequence length="231" mass="24496">MAKISETTASPAGAGVQALIDRLKSEGISAGQDEADRILAAARAKADKLVADAEARAGAILDKAKADAAAETAAANDALKIAARDLVLRLRNELGTRIGDETRRILGDAFVDEDFLKNLILAMAAKAKKDSGITAKDAMEIVLPERLVTFDELKKTPEAAKAGTLTHFVVAVAADVLRKGVTFTSAPGFEGIKVRLVDRDLSIDLTEEAIAALLTQHLQPRFRALMEGVVR</sequence>
<proteinExistence type="predicted"/>
<reference evidence="1 2" key="1">
    <citation type="submission" date="2020-07" db="EMBL/GenBank/DDBJ databases">
        <title>Stappia sp., F7233, whole genome shotgun sequencing project.</title>
        <authorList>
            <person name="Jiang S."/>
            <person name="Liu Z.W."/>
            <person name="Du Z.J."/>
        </authorList>
    </citation>
    <scope>NUCLEOTIDE SEQUENCE [LARGE SCALE GENOMIC DNA]</scope>
    <source>
        <strain evidence="1 2">F7233</strain>
    </source>
</reference>
<gene>
    <name evidence="1" type="ORF">H2509_10535</name>
</gene>
<keyword evidence="2" id="KW-1185">Reference proteome</keyword>
<evidence type="ECO:0008006" key="3">
    <source>
        <dbReference type="Google" id="ProtNLM"/>
    </source>
</evidence>
<dbReference type="AlphaFoldDB" id="A0A839AEV1"/>